<gene>
    <name evidence="3" type="ORF">IDSA_11555</name>
</gene>
<organism evidence="3 4">
    <name type="scientific">Pseudidiomarina salinarum</name>
    <dbReference type="NCBI Taxonomy" id="435908"/>
    <lineage>
        <taxon>Bacteria</taxon>
        <taxon>Pseudomonadati</taxon>
        <taxon>Pseudomonadota</taxon>
        <taxon>Gammaproteobacteria</taxon>
        <taxon>Alteromonadales</taxon>
        <taxon>Idiomarinaceae</taxon>
        <taxon>Pseudidiomarina</taxon>
    </lineage>
</organism>
<protein>
    <recommendedName>
        <fullName evidence="5">Proteophosphoglycan</fullName>
    </recommendedName>
</protein>
<name>A0A094IWI5_9GAMM</name>
<feature type="domain" description="DUF1285" evidence="1">
    <location>
        <begin position="17"/>
        <end position="83"/>
    </location>
</feature>
<evidence type="ECO:0000259" key="1">
    <source>
        <dbReference type="Pfam" id="PF06938"/>
    </source>
</evidence>
<evidence type="ECO:0000259" key="2">
    <source>
        <dbReference type="Pfam" id="PF21028"/>
    </source>
</evidence>
<dbReference type="RefSeq" id="WP_034776978.1">
    <property type="nucleotide sequence ID" value="NZ_JPER01000008.1"/>
</dbReference>
<comment type="caution">
    <text evidence="3">The sequence shown here is derived from an EMBL/GenBank/DDBJ whole genome shotgun (WGS) entry which is preliminary data.</text>
</comment>
<dbReference type="InterPro" id="IPR023361">
    <property type="entry name" value="DUF1285_beta_roll_sf"/>
</dbReference>
<dbReference type="STRING" id="435908.IDSA_11555"/>
<dbReference type="EMBL" id="JPER01000008">
    <property type="protein sequence ID" value="KFZ30189.1"/>
    <property type="molecule type" value="Genomic_DNA"/>
</dbReference>
<dbReference type="Gene3D" id="3.10.540.10">
    <property type="entry name" value="duf1285 like domain"/>
    <property type="match status" value="1"/>
</dbReference>
<dbReference type="Pfam" id="PF06938">
    <property type="entry name" value="DUF1285_N"/>
    <property type="match status" value="1"/>
</dbReference>
<evidence type="ECO:0000313" key="3">
    <source>
        <dbReference type="EMBL" id="KFZ30189.1"/>
    </source>
</evidence>
<dbReference type="Gene3D" id="2.30.270.10">
    <property type="entry name" value="duf1285 protein"/>
    <property type="match status" value="1"/>
</dbReference>
<proteinExistence type="predicted"/>
<dbReference type="PIRSF" id="PIRSF029557">
    <property type="entry name" value="UCP029557"/>
    <property type="match status" value="1"/>
</dbReference>
<dbReference type="Pfam" id="PF21028">
    <property type="entry name" value="DUF1285_C"/>
    <property type="match status" value="1"/>
</dbReference>
<accession>A0A094IWI5</accession>
<evidence type="ECO:0008006" key="5">
    <source>
        <dbReference type="Google" id="ProtNLM"/>
    </source>
</evidence>
<sequence length="177" mass="20266">MLDLQDVLQSLEQRKKAPTELWDPPYCGELPIRIDEQGNWYYQDSRIQRIELVRLFASVLARENDDYFLITPAEKVKITVEDAPFLIVGWDYIADTDPRVMQLTTNIGDRLPLSANHPVILRDNYPYVDMGQGLVAKVHRNVYYQWVDAAEAQQQNGTKQLIIQSAGQSFVIGELAA</sequence>
<feature type="domain" description="DUF1285" evidence="2">
    <location>
        <begin position="84"/>
        <end position="172"/>
    </location>
</feature>
<dbReference type="OrthoDB" id="3078366at2"/>
<dbReference type="AlphaFoldDB" id="A0A094IWI5"/>
<evidence type="ECO:0000313" key="4">
    <source>
        <dbReference type="Proteomes" id="UP000054363"/>
    </source>
</evidence>
<dbReference type="eggNOG" id="COG3816">
    <property type="taxonomic scope" value="Bacteria"/>
</dbReference>
<dbReference type="InterPro" id="IPR010707">
    <property type="entry name" value="DUF1285"/>
</dbReference>
<dbReference type="InterPro" id="IPR048342">
    <property type="entry name" value="DUF1285_C"/>
</dbReference>
<dbReference type="Proteomes" id="UP000054363">
    <property type="component" value="Unassembled WGS sequence"/>
</dbReference>
<dbReference type="InterPro" id="IPR048341">
    <property type="entry name" value="DUF1285_N"/>
</dbReference>
<keyword evidence="4" id="KW-1185">Reference proteome</keyword>
<reference evidence="3 4" key="1">
    <citation type="submission" date="2014-06" db="EMBL/GenBank/DDBJ databases">
        <title>The draft genome sequence of Idiomarina salinarum ISL-52.</title>
        <authorList>
            <person name="Du J."/>
            <person name="Shao Z."/>
        </authorList>
    </citation>
    <scope>NUCLEOTIDE SEQUENCE [LARGE SCALE GENOMIC DNA]</scope>
    <source>
        <strain evidence="3 4">ISL-52</strain>
    </source>
</reference>